<protein>
    <submittedName>
        <fullName evidence="2">Ricin-type beta-trefoil lectin domain protein</fullName>
    </submittedName>
</protein>
<dbReference type="Proteomes" id="UP000027456">
    <property type="component" value="Unassembled WGS sequence"/>
</dbReference>
<dbReference type="InterPro" id="IPR000772">
    <property type="entry name" value="Ricin_B_lectin"/>
</dbReference>
<sequence length="168" mass="18980">MPFEPGTYYLINVKHAQGKFPTKEPIQPQESIESFGHQVAAMDLSEGNDQSIIAFGWHGGENQRWQFEPAGNGNYYIKNVKYSKYITFPDEPEDGKQVIATDGPREWEVRVGHEGVNVDDEAESIRIFVPGTEKNLDLTNHGDITPGTPVQLWEQTPGKGQAWYFVRV</sequence>
<keyword evidence="2" id="KW-0430">Lectin</keyword>
<dbReference type="CDD" id="cd23422">
    <property type="entry name" value="beta-trefoil_Ricin_MPL_CNL"/>
    <property type="match status" value="1"/>
</dbReference>
<dbReference type="SUPFAM" id="SSF50370">
    <property type="entry name" value="Ricin B-like lectins"/>
    <property type="match status" value="1"/>
</dbReference>
<comment type="caution">
    <text evidence="2">The sequence shown here is derived from an EMBL/GenBank/DDBJ whole genome shotgun (WGS) entry which is preliminary data.</text>
</comment>
<dbReference type="InterPro" id="IPR035992">
    <property type="entry name" value="Ricin_B-like_lectins"/>
</dbReference>
<accession>A0A074RX33</accession>
<proteinExistence type="predicted"/>
<dbReference type="AlphaFoldDB" id="A0A074RX33"/>
<gene>
    <name evidence="2" type="ORF">V565_091630</name>
</gene>
<evidence type="ECO:0000313" key="3">
    <source>
        <dbReference type="Proteomes" id="UP000027456"/>
    </source>
</evidence>
<evidence type="ECO:0000259" key="1">
    <source>
        <dbReference type="Pfam" id="PF14200"/>
    </source>
</evidence>
<feature type="domain" description="Ricin B lectin" evidence="1">
    <location>
        <begin position="62"/>
        <end position="153"/>
    </location>
</feature>
<dbReference type="OrthoDB" id="2131701at2759"/>
<keyword evidence="3" id="KW-1185">Reference proteome</keyword>
<reference evidence="2 3" key="1">
    <citation type="submission" date="2013-12" db="EMBL/GenBank/DDBJ databases">
        <authorList>
            <person name="Cubeta M."/>
            <person name="Pakala S."/>
            <person name="Fedorova N."/>
            <person name="Thomas E."/>
            <person name="Dean R."/>
            <person name="Jabaji S."/>
            <person name="Neate S."/>
            <person name="Toda T."/>
            <person name="Tavantzis S."/>
            <person name="Vilgalys R."/>
            <person name="Bharathan N."/>
            <person name="Pakala S."/>
            <person name="Losada L.S."/>
            <person name="Zafar N."/>
            <person name="Nierman W."/>
        </authorList>
    </citation>
    <scope>NUCLEOTIDE SEQUENCE [LARGE SCALE GENOMIC DNA]</scope>
    <source>
        <strain evidence="2 3">123E</strain>
    </source>
</reference>
<organism evidence="2 3">
    <name type="scientific">Rhizoctonia solani 123E</name>
    <dbReference type="NCBI Taxonomy" id="1423351"/>
    <lineage>
        <taxon>Eukaryota</taxon>
        <taxon>Fungi</taxon>
        <taxon>Dikarya</taxon>
        <taxon>Basidiomycota</taxon>
        <taxon>Agaricomycotina</taxon>
        <taxon>Agaricomycetes</taxon>
        <taxon>Cantharellales</taxon>
        <taxon>Ceratobasidiaceae</taxon>
        <taxon>Rhizoctonia</taxon>
    </lineage>
</organism>
<dbReference type="GO" id="GO:0030246">
    <property type="term" value="F:carbohydrate binding"/>
    <property type="evidence" value="ECO:0007669"/>
    <property type="project" value="UniProtKB-KW"/>
</dbReference>
<name>A0A074RX33_9AGAM</name>
<dbReference type="Gene3D" id="2.80.10.50">
    <property type="match status" value="1"/>
</dbReference>
<dbReference type="EMBL" id="AZST01000314">
    <property type="protein sequence ID" value="KEP49860.1"/>
    <property type="molecule type" value="Genomic_DNA"/>
</dbReference>
<dbReference type="HOGENOM" id="CLU_119132_1_0_1"/>
<dbReference type="Pfam" id="PF14200">
    <property type="entry name" value="RicinB_lectin_2"/>
    <property type="match status" value="1"/>
</dbReference>
<evidence type="ECO:0000313" key="2">
    <source>
        <dbReference type="EMBL" id="KEP49860.1"/>
    </source>
</evidence>